<accession>A0A1Q9LBY7</accession>
<sequence length="331" mass="35001">MRTGGGVLVTGGTGFTGTAALRALLATGADVRVLTRAPLPAWALAAGATEVRGDLLDPRSLRGACEGTATLLHLAAQVGGEPATCEAVNVDGTRALLAEAHRSGVTRVLHLSTAAVYGRGTRRGARVRDLVPNPVSDTSRTRLRAEELVRAAGGTVLRPNLIYGQGDRWFLPAVFRVLATVPAWVDGGSAQVSVVAVDDLARVITALALSPWRHRPGTAFHVNHPRRTSYRDLVLAACAAFGLPAPSGDIAAADCRALLPQLTDHQFELLTQDNWYASARIWRHTHVNPGPHPLHGLAAAAAWYRAQAIEAGLTPIAEPQSNGDALTRRRN</sequence>
<dbReference type="Gene3D" id="3.40.50.720">
    <property type="entry name" value="NAD(P)-binding Rossmann-like Domain"/>
    <property type="match status" value="1"/>
</dbReference>
<dbReference type="PANTHER" id="PTHR43245:SF51">
    <property type="entry name" value="SHORT CHAIN DEHYDROGENASE_REDUCTASE FAMILY 42E, MEMBER 2"/>
    <property type="match status" value="1"/>
</dbReference>
<keyword evidence="3" id="KW-1185">Reference proteome</keyword>
<reference evidence="2 3" key="1">
    <citation type="submission" date="2016-10" db="EMBL/GenBank/DDBJ databases">
        <title>The Draft Genome Sequence of Actinokineospora bangkokensis 44EHWT reveals the biosynthetic pathway of antifungal compounds Thailandins with unusual extender unit butylmalonyl-CoA.</title>
        <authorList>
            <person name="Greule A."/>
            <person name="Intra B."/>
            <person name="Flemming S."/>
            <person name="Rommel M.G."/>
            <person name="Panbangred W."/>
            <person name="Bechthold A."/>
        </authorList>
    </citation>
    <scope>NUCLEOTIDE SEQUENCE [LARGE SCALE GENOMIC DNA]</scope>
    <source>
        <strain evidence="2 3">44EHW</strain>
    </source>
</reference>
<evidence type="ECO:0000259" key="1">
    <source>
        <dbReference type="Pfam" id="PF01370"/>
    </source>
</evidence>
<dbReference type="EMBL" id="MKQR01000032">
    <property type="protein sequence ID" value="OLR89530.1"/>
    <property type="molecule type" value="Genomic_DNA"/>
</dbReference>
<dbReference type="OrthoDB" id="3174087at2"/>
<name>A0A1Q9LBY7_9PSEU</name>
<protein>
    <recommendedName>
        <fullName evidence="1">NAD-dependent epimerase/dehydratase domain-containing protein</fullName>
    </recommendedName>
</protein>
<dbReference type="PANTHER" id="PTHR43245">
    <property type="entry name" value="BIFUNCTIONAL POLYMYXIN RESISTANCE PROTEIN ARNA"/>
    <property type="match status" value="1"/>
</dbReference>
<feature type="domain" description="NAD-dependent epimerase/dehydratase" evidence="1">
    <location>
        <begin position="7"/>
        <end position="217"/>
    </location>
</feature>
<organism evidence="2 3">
    <name type="scientific">Actinokineospora bangkokensis</name>
    <dbReference type="NCBI Taxonomy" id="1193682"/>
    <lineage>
        <taxon>Bacteria</taxon>
        <taxon>Bacillati</taxon>
        <taxon>Actinomycetota</taxon>
        <taxon>Actinomycetes</taxon>
        <taxon>Pseudonocardiales</taxon>
        <taxon>Pseudonocardiaceae</taxon>
        <taxon>Actinokineospora</taxon>
    </lineage>
</organism>
<dbReference type="Pfam" id="PF01370">
    <property type="entry name" value="Epimerase"/>
    <property type="match status" value="1"/>
</dbReference>
<dbReference type="SUPFAM" id="SSF51735">
    <property type="entry name" value="NAD(P)-binding Rossmann-fold domains"/>
    <property type="match status" value="1"/>
</dbReference>
<gene>
    <name evidence="2" type="ORF">BJP25_05475</name>
</gene>
<dbReference type="Proteomes" id="UP000186040">
    <property type="component" value="Unassembled WGS sequence"/>
</dbReference>
<dbReference type="InterPro" id="IPR036291">
    <property type="entry name" value="NAD(P)-bd_dom_sf"/>
</dbReference>
<dbReference type="RefSeq" id="WP_075978713.1">
    <property type="nucleotide sequence ID" value="NZ_MKQR01000032.1"/>
</dbReference>
<proteinExistence type="predicted"/>
<dbReference type="STRING" id="1193682.BJP25_05475"/>
<evidence type="ECO:0000313" key="3">
    <source>
        <dbReference type="Proteomes" id="UP000186040"/>
    </source>
</evidence>
<evidence type="ECO:0000313" key="2">
    <source>
        <dbReference type="EMBL" id="OLR89530.1"/>
    </source>
</evidence>
<comment type="caution">
    <text evidence="2">The sequence shown here is derived from an EMBL/GenBank/DDBJ whole genome shotgun (WGS) entry which is preliminary data.</text>
</comment>
<dbReference type="InterPro" id="IPR001509">
    <property type="entry name" value="Epimerase_deHydtase"/>
</dbReference>
<dbReference type="AlphaFoldDB" id="A0A1Q9LBY7"/>
<dbReference type="InterPro" id="IPR050177">
    <property type="entry name" value="Lipid_A_modif_metabolic_enz"/>
</dbReference>